<accession>A0A317PI88</accession>
<dbReference type="Proteomes" id="UP000246352">
    <property type="component" value="Unassembled WGS sequence"/>
</dbReference>
<protein>
    <recommendedName>
        <fullName evidence="3">Carboxymuconolactone decarboxylase family protein</fullName>
    </recommendedName>
</protein>
<reference evidence="1 2" key="1">
    <citation type="submission" date="2018-05" db="EMBL/GenBank/DDBJ databases">
        <title>Genomic Encyclopedia of Type Strains, Phase IV (KMG-IV): sequencing the most valuable type-strain genomes for metagenomic binning, comparative biology and taxonomic classification.</title>
        <authorList>
            <person name="Goeker M."/>
        </authorList>
    </citation>
    <scope>NUCLEOTIDE SEQUENCE [LARGE SCALE GENOMIC DNA]</scope>
    <source>
        <strain evidence="1 2">DSM 16791</strain>
    </source>
</reference>
<dbReference type="AlphaFoldDB" id="A0A317PI88"/>
<comment type="caution">
    <text evidence="1">The sequence shown here is derived from an EMBL/GenBank/DDBJ whole genome shotgun (WGS) entry which is preliminary data.</text>
</comment>
<dbReference type="EMBL" id="QGTR01000003">
    <property type="protein sequence ID" value="PWW00054.1"/>
    <property type="molecule type" value="Genomic_DNA"/>
</dbReference>
<name>A0A317PI88_9HYPH</name>
<sequence length="53" mass="5586">MTMQTTTSSATPETALERGRTIVAAINPGLEEALAAKYDTLVPGFAETLVEFA</sequence>
<proteinExistence type="predicted"/>
<evidence type="ECO:0000313" key="1">
    <source>
        <dbReference type="EMBL" id="PWW00054.1"/>
    </source>
</evidence>
<evidence type="ECO:0008006" key="3">
    <source>
        <dbReference type="Google" id="ProtNLM"/>
    </source>
</evidence>
<gene>
    <name evidence="1" type="ORF">DFR52_103256</name>
</gene>
<keyword evidence="2" id="KW-1185">Reference proteome</keyword>
<evidence type="ECO:0000313" key="2">
    <source>
        <dbReference type="Proteomes" id="UP000246352"/>
    </source>
</evidence>
<dbReference type="RefSeq" id="WP_342587904.1">
    <property type="nucleotide sequence ID" value="NZ_QGTR01000003.1"/>
</dbReference>
<organism evidence="1 2">
    <name type="scientific">Hoeflea marina</name>
    <dbReference type="NCBI Taxonomy" id="274592"/>
    <lineage>
        <taxon>Bacteria</taxon>
        <taxon>Pseudomonadati</taxon>
        <taxon>Pseudomonadota</taxon>
        <taxon>Alphaproteobacteria</taxon>
        <taxon>Hyphomicrobiales</taxon>
        <taxon>Rhizobiaceae</taxon>
        <taxon>Hoeflea</taxon>
    </lineage>
</organism>